<dbReference type="Proteomes" id="UP000428333">
    <property type="component" value="Linkage Group LG11"/>
</dbReference>
<sequence>VKKLEAQGVPSKHAEAITAAITEVLNDNLVNVTHSFVSKAETQKIEMIQESNLSKFKAKVQSYRYLKSNVGLLKTLVNKNLAFTSMRLTYC</sequence>
<dbReference type="GO" id="GO:0005739">
    <property type="term" value="C:mitochondrion"/>
    <property type="evidence" value="ECO:0007669"/>
    <property type="project" value="UniProtKB-SubCell"/>
</dbReference>
<evidence type="ECO:0000256" key="2">
    <source>
        <dbReference type="ARBA" id="ARBA00004370"/>
    </source>
</evidence>
<keyword evidence="7" id="KW-0472">Membrane</keyword>
<feature type="non-terminal residue" evidence="8">
    <location>
        <position position="1"/>
    </location>
</feature>
<comment type="caution">
    <text evidence="8">The sequence shown here is derived from an EMBL/GenBank/DDBJ whole genome shotgun (WGS) entry which is preliminary data.</text>
</comment>
<dbReference type="AlphaFoldDB" id="A0A6A4L3L0"/>
<name>A0A6A4L3L0_9ERIC</name>
<dbReference type="InterPro" id="IPR024461">
    <property type="entry name" value="CCDC90-like"/>
</dbReference>
<evidence type="ECO:0000256" key="7">
    <source>
        <dbReference type="ARBA" id="ARBA00023136"/>
    </source>
</evidence>
<gene>
    <name evidence="8" type="ORF">C3L33_17761</name>
</gene>
<dbReference type="OrthoDB" id="889336at2759"/>
<proteinExistence type="predicted"/>
<evidence type="ECO:0000313" key="8">
    <source>
        <dbReference type="EMBL" id="KAE9450321.1"/>
    </source>
</evidence>
<keyword evidence="4" id="KW-1133">Transmembrane helix</keyword>
<dbReference type="PANTHER" id="PTHR14360">
    <property type="entry name" value="PROTEIN FMP32, MITOCHONDRIAL"/>
    <property type="match status" value="1"/>
</dbReference>
<protein>
    <submittedName>
        <fullName evidence="8">Uncharacterized protein</fullName>
    </submittedName>
</protein>
<dbReference type="GO" id="GO:0016020">
    <property type="term" value="C:membrane"/>
    <property type="evidence" value="ECO:0007669"/>
    <property type="project" value="UniProtKB-SubCell"/>
</dbReference>
<keyword evidence="5" id="KW-0175">Coiled coil</keyword>
<evidence type="ECO:0000256" key="1">
    <source>
        <dbReference type="ARBA" id="ARBA00004173"/>
    </source>
</evidence>
<dbReference type="PANTHER" id="PTHR14360:SF1">
    <property type="entry name" value="PROTEIN FMP32, MITOCHONDRIAL"/>
    <property type="match status" value="1"/>
</dbReference>
<keyword evidence="6" id="KW-0496">Mitochondrion</keyword>
<dbReference type="Pfam" id="PF07798">
    <property type="entry name" value="CCDC90-like"/>
    <property type="match status" value="1"/>
</dbReference>
<accession>A0A6A4L3L0</accession>
<keyword evidence="3" id="KW-0812">Transmembrane</keyword>
<evidence type="ECO:0000256" key="4">
    <source>
        <dbReference type="ARBA" id="ARBA00022989"/>
    </source>
</evidence>
<evidence type="ECO:0000256" key="3">
    <source>
        <dbReference type="ARBA" id="ARBA00022692"/>
    </source>
</evidence>
<evidence type="ECO:0000313" key="9">
    <source>
        <dbReference type="Proteomes" id="UP000428333"/>
    </source>
</evidence>
<dbReference type="Gene3D" id="1.20.5.340">
    <property type="match status" value="1"/>
</dbReference>
<evidence type="ECO:0000256" key="6">
    <source>
        <dbReference type="ARBA" id="ARBA00023128"/>
    </source>
</evidence>
<keyword evidence="9" id="KW-1185">Reference proteome</keyword>
<comment type="subcellular location">
    <subcellularLocation>
        <location evidence="2">Membrane</location>
    </subcellularLocation>
    <subcellularLocation>
        <location evidence="1">Mitochondrion</location>
    </subcellularLocation>
</comment>
<evidence type="ECO:0000256" key="5">
    <source>
        <dbReference type="ARBA" id="ARBA00023054"/>
    </source>
</evidence>
<reference evidence="8 9" key="1">
    <citation type="journal article" date="2019" name="Genome Biol. Evol.">
        <title>The Rhododendron genome and chromosomal organization provide insight into shared whole-genome duplications across the heath family (Ericaceae).</title>
        <authorList>
            <person name="Soza V.L."/>
            <person name="Lindsley D."/>
            <person name="Waalkes A."/>
            <person name="Ramage E."/>
            <person name="Patwardhan R.P."/>
            <person name="Burton J.N."/>
            <person name="Adey A."/>
            <person name="Kumar A."/>
            <person name="Qiu R."/>
            <person name="Shendure J."/>
            <person name="Hall B."/>
        </authorList>
    </citation>
    <scope>NUCLEOTIDE SEQUENCE [LARGE SCALE GENOMIC DNA]</scope>
    <source>
        <strain evidence="8">RSF 1966-606</strain>
    </source>
</reference>
<dbReference type="EMBL" id="QEFC01003069">
    <property type="protein sequence ID" value="KAE9450321.1"/>
    <property type="molecule type" value="Genomic_DNA"/>
</dbReference>
<organism evidence="8 9">
    <name type="scientific">Rhododendron williamsianum</name>
    <dbReference type="NCBI Taxonomy" id="262921"/>
    <lineage>
        <taxon>Eukaryota</taxon>
        <taxon>Viridiplantae</taxon>
        <taxon>Streptophyta</taxon>
        <taxon>Embryophyta</taxon>
        <taxon>Tracheophyta</taxon>
        <taxon>Spermatophyta</taxon>
        <taxon>Magnoliopsida</taxon>
        <taxon>eudicotyledons</taxon>
        <taxon>Gunneridae</taxon>
        <taxon>Pentapetalae</taxon>
        <taxon>asterids</taxon>
        <taxon>Ericales</taxon>
        <taxon>Ericaceae</taxon>
        <taxon>Ericoideae</taxon>
        <taxon>Rhodoreae</taxon>
        <taxon>Rhododendron</taxon>
    </lineage>
</organism>